<keyword evidence="5" id="KW-1185">Reference proteome</keyword>
<evidence type="ECO:0000313" key="5">
    <source>
        <dbReference type="Proteomes" id="UP000621386"/>
    </source>
</evidence>
<dbReference type="SUPFAM" id="SSF56801">
    <property type="entry name" value="Acetyl-CoA synthetase-like"/>
    <property type="match status" value="1"/>
</dbReference>
<keyword evidence="2" id="KW-0597">Phosphoprotein</keyword>
<feature type="non-terminal residue" evidence="4">
    <location>
        <position position="95"/>
    </location>
</feature>
<dbReference type="EMBL" id="JAERRH010000135">
    <property type="protein sequence ID" value="MBL1110793.1"/>
    <property type="molecule type" value="Genomic_DNA"/>
</dbReference>
<dbReference type="Pfam" id="PF00501">
    <property type="entry name" value="AMP-binding"/>
    <property type="match status" value="1"/>
</dbReference>
<dbReference type="Proteomes" id="UP000621386">
    <property type="component" value="Unassembled WGS sequence"/>
</dbReference>
<proteinExistence type="predicted"/>
<evidence type="ECO:0000256" key="2">
    <source>
        <dbReference type="ARBA" id="ARBA00022553"/>
    </source>
</evidence>
<evidence type="ECO:0000256" key="1">
    <source>
        <dbReference type="ARBA" id="ARBA00022450"/>
    </source>
</evidence>
<evidence type="ECO:0000259" key="3">
    <source>
        <dbReference type="Pfam" id="PF00501"/>
    </source>
</evidence>
<gene>
    <name evidence="4" type="ORF">JK361_40805</name>
</gene>
<organism evidence="4 5">
    <name type="scientific">Streptomyces musisoli</name>
    <dbReference type="NCBI Taxonomy" id="2802280"/>
    <lineage>
        <taxon>Bacteria</taxon>
        <taxon>Bacillati</taxon>
        <taxon>Actinomycetota</taxon>
        <taxon>Actinomycetes</taxon>
        <taxon>Kitasatosporales</taxon>
        <taxon>Streptomycetaceae</taxon>
        <taxon>Streptomyces</taxon>
    </lineage>
</organism>
<comment type="caution">
    <text evidence="4">The sequence shown here is derived from an EMBL/GenBank/DDBJ whole genome shotgun (WGS) entry which is preliminary data.</text>
</comment>
<feature type="non-terminal residue" evidence="4">
    <location>
        <position position="1"/>
    </location>
</feature>
<protein>
    <submittedName>
        <fullName evidence="4">AMP-binding protein</fullName>
    </submittedName>
</protein>
<dbReference type="RefSeq" id="WP_201828303.1">
    <property type="nucleotide sequence ID" value="NZ_JAERRH010000135.1"/>
</dbReference>
<dbReference type="Gene3D" id="3.40.50.980">
    <property type="match status" value="1"/>
</dbReference>
<sequence>TYRQLDARANRFAHALIARGVGPEHLVAVALPRSLESVVAVLGVLKAGAAYLPVDPSYPKPRIAFMLDDARPTVTVDDPAMVTDAAGPDTDPATA</sequence>
<keyword evidence="1" id="KW-0596">Phosphopantetheine</keyword>
<feature type="domain" description="AMP-dependent synthetase/ligase" evidence="3">
    <location>
        <begin position="1"/>
        <end position="76"/>
    </location>
</feature>
<name>A0ABS1PEJ7_9ACTN</name>
<reference evidence="4 5" key="1">
    <citation type="submission" date="2021-01" db="EMBL/GenBank/DDBJ databases">
        <title>WGS of actinomycetes isolated from Thailand.</title>
        <authorList>
            <person name="Thawai C."/>
        </authorList>
    </citation>
    <scope>NUCLEOTIDE SEQUENCE [LARGE SCALE GENOMIC DNA]</scope>
    <source>
        <strain evidence="4 5">CH5-8</strain>
    </source>
</reference>
<accession>A0ABS1PEJ7</accession>
<dbReference type="PANTHER" id="PTHR44845:SF6">
    <property type="entry name" value="BETA-ALANINE-ACTIVATING ENZYME"/>
    <property type="match status" value="1"/>
</dbReference>
<dbReference type="InterPro" id="IPR000873">
    <property type="entry name" value="AMP-dep_synth/lig_dom"/>
</dbReference>
<evidence type="ECO:0000313" key="4">
    <source>
        <dbReference type="EMBL" id="MBL1110793.1"/>
    </source>
</evidence>
<dbReference type="PANTHER" id="PTHR44845">
    <property type="entry name" value="CARRIER DOMAIN-CONTAINING PROTEIN"/>
    <property type="match status" value="1"/>
</dbReference>